<evidence type="ECO:0000256" key="13">
    <source>
        <dbReference type="PIRSR" id="PIRSR001355-1"/>
    </source>
</evidence>
<evidence type="ECO:0000256" key="14">
    <source>
        <dbReference type="PIRSR" id="PIRSR001355-2"/>
    </source>
</evidence>
<comment type="cofactor">
    <cofactor evidence="12">
        <name>pyruvate</name>
        <dbReference type="ChEBI" id="CHEBI:15361"/>
    </cofactor>
    <text evidence="12">Binds 1 pyruvoyl group covalently per subunit.</text>
</comment>
<feature type="active site" description="Proton acceptor; for processing activity" evidence="13">
    <location>
        <position position="233"/>
    </location>
</feature>
<keyword evidence="6 12" id="KW-0620">Polyamine biosynthesis</keyword>
<evidence type="ECO:0000256" key="6">
    <source>
        <dbReference type="ARBA" id="ARBA00023115"/>
    </source>
</evidence>
<reference evidence="19" key="1">
    <citation type="journal article" date="2013" name="Science">
        <title>The Amborella genome and the evolution of flowering plants.</title>
        <authorList>
            <consortium name="Amborella Genome Project"/>
        </authorList>
    </citation>
    <scope>NUCLEOTIDE SEQUENCE [LARGE SCALE GENOMIC DNA]</scope>
</reference>
<evidence type="ECO:0000256" key="3">
    <source>
        <dbReference type="ARBA" id="ARBA00022691"/>
    </source>
</evidence>
<keyword evidence="5 12" id="KW-0745">Spermidine biosynthesis</keyword>
<feature type="modified residue" description="Pyruvic acid (Ser); by autocatalysis" evidence="15">
    <location>
        <position position="63"/>
    </location>
</feature>
<dbReference type="Pfam" id="PF01536">
    <property type="entry name" value="SAM_decarbox"/>
    <property type="match status" value="1"/>
</dbReference>
<dbReference type="HOGENOM" id="CLU_023050_2_1_1"/>
<dbReference type="GO" id="GO:0005829">
    <property type="term" value="C:cytosol"/>
    <property type="evidence" value="ECO:0000318"/>
    <property type="project" value="GO_Central"/>
</dbReference>
<dbReference type="AlphaFoldDB" id="W1PX66"/>
<feature type="binding site" evidence="14">
    <location>
        <position position="250"/>
    </location>
    <ligand>
        <name>substrate</name>
    </ligand>
</feature>
<keyword evidence="7 12" id="KW-0865">Zymogen</keyword>
<dbReference type="Gramene" id="ERN12431">
    <property type="protein sequence ID" value="ERN12431"/>
    <property type="gene ID" value="AMTR_s00025p00139140"/>
</dbReference>
<feature type="binding site" evidence="14">
    <location>
        <position position="227"/>
    </location>
    <ligand>
        <name>substrate</name>
    </ligand>
</feature>
<evidence type="ECO:0000256" key="5">
    <source>
        <dbReference type="ARBA" id="ARBA00023066"/>
    </source>
</evidence>
<dbReference type="GO" id="GO:0008295">
    <property type="term" value="P:spermidine biosynthetic process"/>
    <property type="evidence" value="ECO:0000318"/>
    <property type="project" value="GO_Central"/>
</dbReference>
<evidence type="ECO:0000256" key="1">
    <source>
        <dbReference type="ARBA" id="ARBA00004911"/>
    </source>
</evidence>
<feature type="site" description="Cleavage (non-hydrolytic); by autolysis" evidence="16">
    <location>
        <begin position="62"/>
        <end position="63"/>
    </location>
</feature>
<evidence type="ECO:0000256" key="9">
    <source>
        <dbReference type="ARBA" id="ARBA00023270"/>
    </source>
</evidence>
<comment type="similarity">
    <text evidence="2 12">Belongs to the eukaryotic AdoMetDC family.</text>
</comment>
<gene>
    <name evidence="18" type="ORF">AMTR_s00025p00139140</name>
</gene>
<dbReference type="InterPro" id="IPR048283">
    <property type="entry name" value="AdoMetDC-like"/>
</dbReference>
<evidence type="ECO:0000313" key="19">
    <source>
        <dbReference type="Proteomes" id="UP000017836"/>
    </source>
</evidence>
<feature type="chain" id="PRO_5042325376" description="S-adenosylmethionine decarboxylase beta chain" evidence="17">
    <location>
        <begin position="1"/>
        <end position="62"/>
    </location>
</feature>
<comment type="pathway">
    <text evidence="1 12">Amine and polyamine biosynthesis; S-adenosylmethioninamine biosynthesis; S-adenosylmethioninamine from S-adenosyl-L-methionine: step 1/1.</text>
</comment>
<keyword evidence="16" id="KW-0068">Autocatalytic cleavage</keyword>
<evidence type="ECO:0000256" key="16">
    <source>
        <dbReference type="PIRSR" id="PIRSR001355-4"/>
    </source>
</evidence>
<dbReference type="PIRSF" id="PIRSF001355">
    <property type="entry name" value="S-AdenosylMet_decarboxylase"/>
    <property type="match status" value="1"/>
</dbReference>
<dbReference type="InterPro" id="IPR001985">
    <property type="entry name" value="S-AdoMet_decarboxylase_euk"/>
</dbReference>
<dbReference type="InterPro" id="IPR018166">
    <property type="entry name" value="S-AdoMet_deCO2ase_CS"/>
</dbReference>
<keyword evidence="8 12" id="KW-0456">Lyase</keyword>
<dbReference type="FunFam" id="3.60.90.10:FF:000002">
    <property type="entry name" value="S-adenosylmethionine decarboxylase proenzyme"/>
    <property type="match status" value="1"/>
</dbReference>
<proteinExistence type="inferred from homology"/>
<dbReference type="InterPro" id="IPR016067">
    <property type="entry name" value="S-AdoMet_deCO2ase_core"/>
</dbReference>
<evidence type="ECO:0000256" key="15">
    <source>
        <dbReference type="PIRSR" id="PIRSR001355-3"/>
    </source>
</evidence>
<dbReference type="Gene3D" id="3.30.360.50">
    <property type="entry name" value="S-adenosylmethionine decarboxylase"/>
    <property type="match status" value="1"/>
</dbReference>
<evidence type="ECO:0000256" key="12">
    <source>
        <dbReference type="PIRNR" id="PIRNR001355"/>
    </source>
</evidence>
<comment type="catalytic activity">
    <reaction evidence="11 12">
        <text>S-adenosyl-L-methionine + H(+) = S-adenosyl 3-(methylsulfanyl)propylamine + CO2</text>
        <dbReference type="Rhea" id="RHEA:15981"/>
        <dbReference type="ChEBI" id="CHEBI:15378"/>
        <dbReference type="ChEBI" id="CHEBI:16526"/>
        <dbReference type="ChEBI" id="CHEBI:57443"/>
        <dbReference type="ChEBI" id="CHEBI:59789"/>
        <dbReference type="EC" id="4.1.1.50"/>
    </reaction>
</comment>
<dbReference type="Proteomes" id="UP000017836">
    <property type="component" value="Unassembled WGS sequence"/>
</dbReference>
<feature type="chain" id="PRO_5042325375" description="S-adenosylmethionine decarboxylase alpha chain" evidence="17">
    <location>
        <begin position="63"/>
        <end position="343"/>
    </location>
</feature>
<evidence type="ECO:0000256" key="10">
    <source>
        <dbReference type="ARBA" id="ARBA00023317"/>
    </source>
</evidence>
<keyword evidence="19" id="KW-1185">Reference proteome</keyword>
<name>W1PX66_AMBTC</name>
<protein>
    <recommendedName>
        <fullName evidence="12">S-adenosylmethionine decarboxylase proenzyme</fullName>
        <ecNumber evidence="12">4.1.1.50</ecNumber>
    </recommendedName>
</protein>
<accession>W1PX66</accession>
<dbReference type="NCBIfam" id="TIGR00535">
    <property type="entry name" value="SAM_DCase"/>
    <property type="match status" value="1"/>
</dbReference>
<dbReference type="EC" id="4.1.1.50" evidence="12"/>
<dbReference type="STRING" id="13333.W1PX66"/>
<organism evidence="18 19">
    <name type="scientific">Amborella trichopoda</name>
    <dbReference type="NCBI Taxonomy" id="13333"/>
    <lineage>
        <taxon>Eukaryota</taxon>
        <taxon>Viridiplantae</taxon>
        <taxon>Streptophyta</taxon>
        <taxon>Embryophyta</taxon>
        <taxon>Tracheophyta</taxon>
        <taxon>Spermatophyta</taxon>
        <taxon>Magnoliopsida</taxon>
        <taxon>Amborellales</taxon>
        <taxon>Amborellaceae</taxon>
        <taxon>Amborella</taxon>
    </lineage>
</organism>
<dbReference type="GO" id="GO:0099402">
    <property type="term" value="P:plant organ development"/>
    <property type="evidence" value="ECO:0007669"/>
    <property type="project" value="EnsemblPlants"/>
</dbReference>
<sequence>MAVSGFEGFEKRLELRFTGADPNGPGLRRLGQFEINRILEAAQCTIVSGLGNRFFDSYVLSESSLFIYPSKIIIKTCGTTHLLQSLSLFLHHAKKLGHYISSCTYTRGNFIFPESQPFPHTNFKEEVSFLENDLPPRLSERKSSVLRSKTSHSWHVYTSRDPNMLETGAQNEVYTMEVCMTDLDRSSARRFFRHENYLSGDEAGREMTERSGIGSIRANSVICDFAFDPCGYSMNGLLGSSYSTIHVTPENGYSYASFECVGLGLGQGQEMEEVAAVLARVARVFGPGTLSVALRAPQGAEWSIGEAATVLEPMGMALRGARAVDVPGGGNVVFQAFERRREL</sequence>
<evidence type="ECO:0000313" key="18">
    <source>
        <dbReference type="EMBL" id="ERN12431.1"/>
    </source>
</evidence>
<keyword evidence="9 12" id="KW-0704">Schiff base</keyword>
<dbReference type="PANTHER" id="PTHR11570:SF38">
    <property type="entry name" value="S-ADENOSYLMETHIONINE DECARBOXYLASE PROENZYME 4"/>
    <property type="match status" value="1"/>
</dbReference>
<dbReference type="Gene3D" id="3.60.90.10">
    <property type="entry name" value="S-adenosylmethionine decarboxylase"/>
    <property type="match status" value="1"/>
</dbReference>
<dbReference type="GO" id="GO:0006597">
    <property type="term" value="P:spermine biosynthetic process"/>
    <property type="evidence" value="ECO:0000318"/>
    <property type="project" value="GO_Central"/>
</dbReference>
<evidence type="ECO:0000256" key="8">
    <source>
        <dbReference type="ARBA" id="ARBA00023239"/>
    </source>
</evidence>
<dbReference type="PANTHER" id="PTHR11570">
    <property type="entry name" value="S-ADENOSYLMETHIONINE DECARBOXYLASE"/>
    <property type="match status" value="1"/>
</dbReference>
<evidence type="ECO:0000256" key="11">
    <source>
        <dbReference type="ARBA" id="ARBA00048112"/>
    </source>
</evidence>
<dbReference type="KEGG" id="atr:18440649"/>
<dbReference type="OMA" id="WFEESSN"/>
<evidence type="ECO:0000256" key="4">
    <source>
        <dbReference type="ARBA" id="ARBA00022793"/>
    </source>
</evidence>
<evidence type="ECO:0000256" key="2">
    <source>
        <dbReference type="ARBA" id="ARBA00008466"/>
    </source>
</evidence>
<feature type="binding site" evidence="14">
    <location>
        <position position="6"/>
    </location>
    <ligand>
        <name>substrate</name>
    </ligand>
</feature>
<dbReference type="SUPFAM" id="SSF56276">
    <property type="entry name" value="S-adenosylmethionine decarboxylase"/>
    <property type="match status" value="1"/>
</dbReference>
<keyword evidence="3 12" id="KW-0949">S-adenosyl-L-methionine</keyword>
<keyword evidence="10 12" id="KW-0670">Pyruvate</keyword>
<dbReference type="PROSITE" id="PS01336">
    <property type="entry name" value="ADOMETDC"/>
    <property type="match status" value="1"/>
</dbReference>
<evidence type="ECO:0000256" key="17">
    <source>
        <dbReference type="PIRSR" id="PIRSR001355-5"/>
    </source>
</evidence>
<feature type="binding site" evidence="14">
    <location>
        <position position="62"/>
    </location>
    <ligand>
        <name>substrate</name>
    </ligand>
</feature>
<feature type="active site" description="Schiff-base intermediate with substrate; via pyruvic acid" evidence="13">
    <location>
        <position position="63"/>
    </location>
</feature>
<feature type="active site" description="Proton acceptor; for processing activity" evidence="13">
    <location>
        <position position="246"/>
    </location>
</feature>
<dbReference type="UniPathway" id="UPA00331">
    <property type="reaction ID" value="UER00451"/>
</dbReference>
<feature type="active site" description="Proton donor; for catalytic activity" evidence="13">
    <location>
        <position position="77"/>
    </location>
</feature>
<dbReference type="eggNOG" id="KOG0788">
    <property type="taxonomic scope" value="Eukaryota"/>
</dbReference>
<dbReference type="OrthoDB" id="1068353at2759"/>
<dbReference type="GO" id="GO:0004014">
    <property type="term" value="F:adenosylmethionine decarboxylase activity"/>
    <property type="evidence" value="ECO:0000318"/>
    <property type="project" value="GO_Central"/>
</dbReference>
<evidence type="ECO:0000256" key="7">
    <source>
        <dbReference type="ARBA" id="ARBA00023145"/>
    </source>
</evidence>
<keyword evidence="4 12" id="KW-0210">Decarboxylase</keyword>
<dbReference type="EMBL" id="KI392614">
    <property type="protein sequence ID" value="ERN12431.1"/>
    <property type="molecule type" value="Genomic_DNA"/>
</dbReference>